<gene>
    <name evidence="14" type="ORF">PQO05_20405</name>
</gene>
<dbReference type="InterPro" id="IPR000866">
    <property type="entry name" value="AhpC/TSA"/>
</dbReference>
<keyword evidence="12" id="KW-0732">Signal</keyword>
<accession>A0ABY7T3S6</accession>
<dbReference type="InterPro" id="IPR050924">
    <property type="entry name" value="Peroxiredoxin_BCP/PrxQ"/>
</dbReference>
<dbReference type="PANTHER" id="PTHR42801:SF4">
    <property type="entry name" value="AHPC_TSA FAMILY PROTEIN"/>
    <property type="match status" value="1"/>
</dbReference>
<evidence type="ECO:0000256" key="8">
    <source>
        <dbReference type="ARBA" id="ARBA00032824"/>
    </source>
</evidence>
<evidence type="ECO:0000256" key="12">
    <source>
        <dbReference type="SAM" id="SignalP"/>
    </source>
</evidence>
<comment type="catalytic activity">
    <reaction evidence="11">
        <text>a hydroperoxide + [thioredoxin]-dithiol = an alcohol + [thioredoxin]-disulfide + H2O</text>
        <dbReference type="Rhea" id="RHEA:62620"/>
        <dbReference type="Rhea" id="RHEA-COMP:10698"/>
        <dbReference type="Rhea" id="RHEA-COMP:10700"/>
        <dbReference type="ChEBI" id="CHEBI:15377"/>
        <dbReference type="ChEBI" id="CHEBI:29950"/>
        <dbReference type="ChEBI" id="CHEBI:30879"/>
        <dbReference type="ChEBI" id="CHEBI:35924"/>
        <dbReference type="ChEBI" id="CHEBI:50058"/>
        <dbReference type="EC" id="1.11.1.24"/>
    </reaction>
</comment>
<keyword evidence="4" id="KW-0049">Antioxidant</keyword>
<dbReference type="PROSITE" id="PS51352">
    <property type="entry name" value="THIOREDOXIN_2"/>
    <property type="match status" value="1"/>
</dbReference>
<feature type="chain" id="PRO_5046683519" description="thioredoxin-dependent peroxiredoxin" evidence="12">
    <location>
        <begin position="34"/>
        <end position="192"/>
    </location>
</feature>
<dbReference type="Gene3D" id="3.40.30.10">
    <property type="entry name" value="Glutaredoxin"/>
    <property type="match status" value="1"/>
</dbReference>
<evidence type="ECO:0000259" key="13">
    <source>
        <dbReference type="PROSITE" id="PS51352"/>
    </source>
</evidence>
<dbReference type="EC" id="1.11.1.24" evidence="2"/>
<dbReference type="Pfam" id="PF00578">
    <property type="entry name" value="AhpC-TSA"/>
    <property type="match status" value="1"/>
</dbReference>
<name>A0ABY7T3S6_9SPHI</name>
<evidence type="ECO:0000256" key="4">
    <source>
        <dbReference type="ARBA" id="ARBA00022862"/>
    </source>
</evidence>
<evidence type="ECO:0000256" key="1">
    <source>
        <dbReference type="ARBA" id="ARBA00003330"/>
    </source>
</evidence>
<dbReference type="EMBL" id="CP117167">
    <property type="protein sequence ID" value="WCT11105.1"/>
    <property type="molecule type" value="Genomic_DNA"/>
</dbReference>
<comment type="similarity">
    <text evidence="9">Belongs to the peroxiredoxin family. BCP/PrxQ subfamily.</text>
</comment>
<evidence type="ECO:0000256" key="7">
    <source>
        <dbReference type="ARBA" id="ARBA00023284"/>
    </source>
</evidence>
<keyword evidence="3" id="KW-0575">Peroxidase</keyword>
<reference evidence="14 15" key="1">
    <citation type="submission" date="2023-02" db="EMBL/GenBank/DDBJ databases">
        <title>Genome sequence of Mucilaginibacter jinjuensis strain KACC 16571.</title>
        <authorList>
            <person name="Kim S."/>
            <person name="Heo J."/>
            <person name="Kwon S.-W."/>
        </authorList>
    </citation>
    <scope>NUCLEOTIDE SEQUENCE [LARGE SCALE GENOMIC DNA]</scope>
    <source>
        <strain evidence="14 15">KACC 16571</strain>
    </source>
</reference>
<evidence type="ECO:0000256" key="9">
    <source>
        <dbReference type="ARBA" id="ARBA00038489"/>
    </source>
</evidence>
<evidence type="ECO:0000256" key="5">
    <source>
        <dbReference type="ARBA" id="ARBA00023002"/>
    </source>
</evidence>
<keyword evidence="7" id="KW-0676">Redox-active center</keyword>
<comment type="function">
    <text evidence="1">Thiol-specific peroxidase that catalyzes the reduction of hydrogen peroxide and organic hydroperoxides to water and alcohols, respectively. Plays a role in cell protection against oxidative stress by detoxifying peroxides and as sensor of hydrogen peroxide-mediated signaling events.</text>
</comment>
<dbReference type="Proteomes" id="UP001216139">
    <property type="component" value="Chromosome"/>
</dbReference>
<evidence type="ECO:0000256" key="3">
    <source>
        <dbReference type="ARBA" id="ARBA00022559"/>
    </source>
</evidence>
<evidence type="ECO:0000313" key="15">
    <source>
        <dbReference type="Proteomes" id="UP001216139"/>
    </source>
</evidence>
<organism evidence="14 15">
    <name type="scientific">Mucilaginibacter jinjuensis</name>
    <dbReference type="NCBI Taxonomy" id="1176721"/>
    <lineage>
        <taxon>Bacteria</taxon>
        <taxon>Pseudomonadati</taxon>
        <taxon>Bacteroidota</taxon>
        <taxon>Sphingobacteriia</taxon>
        <taxon>Sphingobacteriales</taxon>
        <taxon>Sphingobacteriaceae</taxon>
        <taxon>Mucilaginibacter</taxon>
    </lineage>
</organism>
<keyword evidence="5" id="KW-0560">Oxidoreductase</keyword>
<dbReference type="SUPFAM" id="SSF52833">
    <property type="entry name" value="Thioredoxin-like"/>
    <property type="match status" value="1"/>
</dbReference>
<keyword evidence="6" id="KW-1015">Disulfide bond</keyword>
<dbReference type="CDD" id="cd03017">
    <property type="entry name" value="PRX_BCP"/>
    <property type="match status" value="1"/>
</dbReference>
<evidence type="ECO:0000256" key="2">
    <source>
        <dbReference type="ARBA" id="ARBA00013017"/>
    </source>
</evidence>
<feature type="domain" description="Thioredoxin" evidence="13">
    <location>
        <begin position="39"/>
        <end position="187"/>
    </location>
</feature>
<evidence type="ECO:0000256" key="10">
    <source>
        <dbReference type="ARBA" id="ARBA00042639"/>
    </source>
</evidence>
<evidence type="ECO:0000256" key="11">
    <source>
        <dbReference type="ARBA" id="ARBA00049091"/>
    </source>
</evidence>
<evidence type="ECO:0000256" key="6">
    <source>
        <dbReference type="ARBA" id="ARBA00023157"/>
    </source>
</evidence>
<dbReference type="RefSeq" id="WP_273629295.1">
    <property type="nucleotide sequence ID" value="NZ_CP117167.1"/>
</dbReference>
<evidence type="ECO:0000313" key="14">
    <source>
        <dbReference type="EMBL" id="WCT11105.1"/>
    </source>
</evidence>
<sequence length="192" mass="21861">MSWFTVYYIMTNKLNRLLLLLLLPFLMAATVKAQTKKHLEVGDPAPVFTLKDQDGKMFDMKSEIGKQILVIYFYPKDESMVCTKEACSFRDSFNDFTKAGAKVIGINSGTVASHKSFSEHYKLPFILLSDPDNKVLNQFKVKGMWFFSGRQTFVIGLDGKVAFQYSAMLEGKEHSDQALAYIKSQKQISRNQ</sequence>
<protein>
    <recommendedName>
        <fullName evidence="2">thioredoxin-dependent peroxiredoxin</fullName>
        <ecNumber evidence="2">1.11.1.24</ecNumber>
    </recommendedName>
    <alternativeName>
        <fullName evidence="8">Thioredoxin peroxidase</fullName>
    </alternativeName>
    <alternativeName>
        <fullName evidence="10">Thioredoxin-dependent peroxiredoxin Bcp</fullName>
    </alternativeName>
</protein>
<dbReference type="InterPro" id="IPR013766">
    <property type="entry name" value="Thioredoxin_domain"/>
</dbReference>
<dbReference type="PANTHER" id="PTHR42801">
    <property type="entry name" value="THIOREDOXIN-DEPENDENT PEROXIDE REDUCTASE"/>
    <property type="match status" value="1"/>
</dbReference>
<keyword evidence="15" id="KW-1185">Reference proteome</keyword>
<proteinExistence type="inferred from homology"/>
<dbReference type="InterPro" id="IPR036249">
    <property type="entry name" value="Thioredoxin-like_sf"/>
</dbReference>
<feature type="signal peptide" evidence="12">
    <location>
        <begin position="1"/>
        <end position="33"/>
    </location>
</feature>